<reference evidence="10" key="1">
    <citation type="submission" date="2025-08" db="UniProtKB">
        <authorList>
            <consortium name="RefSeq"/>
        </authorList>
    </citation>
    <scope>IDENTIFICATION</scope>
</reference>
<protein>
    <recommendedName>
        <fullName evidence="7">Poly [ADP-ribose] polymerase</fullName>
        <shortName evidence="7">PARP</shortName>
        <ecNumber evidence="7">2.4.2.-</ecNumber>
    </recommendedName>
</protein>
<evidence type="ECO:0000259" key="8">
    <source>
        <dbReference type="PROSITE" id="PS51059"/>
    </source>
</evidence>
<dbReference type="InterPro" id="IPR051838">
    <property type="entry name" value="ARTD_PARP"/>
</dbReference>
<evidence type="ECO:0000256" key="1">
    <source>
        <dbReference type="ARBA" id="ARBA00022676"/>
    </source>
</evidence>
<gene>
    <name evidence="10" type="primary">LOC106562125</name>
</gene>
<accession>A0ABM3CES1</accession>
<organism evidence="9 10">
    <name type="scientific">Salmo salar</name>
    <name type="common">Atlantic salmon</name>
    <dbReference type="NCBI Taxonomy" id="8030"/>
    <lineage>
        <taxon>Eukaryota</taxon>
        <taxon>Metazoa</taxon>
        <taxon>Chordata</taxon>
        <taxon>Craniata</taxon>
        <taxon>Vertebrata</taxon>
        <taxon>Euteleostomi</taxon>
        <taxon>Actinopterygii</taxon>
        <taxon>Neopterygii</taxon>
        <taxon>Teleostei</taxon>
        <taxon>Protacanthopterygii</taxon>
        <taxon>Salmoniformes</taxon>
        <taxon>Salmonidae</taxon>
        <taxon>Salmoninae</taxon>
        <taxon>Salmo</taxon>
    </lineage>
</organism>
<evidence type="ECO:0000313" key="9">
    <source>
        <dbReference type="Proteomes" id="UP001652741"/>
    </source>
</evidence>
<keyword evidence="5 7" id="KW-0520">NAD</keyword>
<dbReference type="Gene3D" id="3.90.228.10">
    <property type="match status" value="1"/>
</dbReference>
<dbReference type="PANTHER" id="PTHR21328">
    <property type="entry name" value="POLY ADP-RIBOSE POLYMERASE FAMILY, MEMBER PARP"/>
    <property type="match status" value="1"/>
</dbReference>
<dbReference type="InterPro" id="IPR012317">
    <property type="entry name" value="Poly(ADP-ribose)pol_cat_dom"/>
</dbReference>
<keyword evidence="2 7" id="KW-0808">Transferase</keyword>
<evidence type="ECO:0000256" key="6">
    <source>
        <dbReference type="ARBA" id="ARBA00024347"/>
    </source>
</evidence>
<comment type="similarity">
    <text evidence="6">Belongs to the ARTD/PARP family.</text>
</comment>
<evidence type="ECO:0000256" key="7">
    <source>
        <dbReference type="RuleBase" id="RU362114"/>
    </source>
</evidence>
<dbReference type="SUPFAM" id="SSF56399">
    <property type="entry name" value="ADP-ribosylation"/>
    <property type="match status" value="1"/>
</dbReference>
<evidence type="ECO:0000256" key="2">
    <source>
        <dbReference type="ARBA" id="ARBA00022679"/>
    </source>
</evidence>
<sequence length="646" mass="72982">MDIKGQSWTDEESDGENESEQFLYGIQWSDLQGSCAADLYRHPQLDADIEAVKDIYTDSAVSVREYGTIDDVDIDLQINISFLDEEVATAWKVIRTEPIILRLRFSLSQYLDGPEPSVEVFQPSNKEGFSLGLQLKKILSTFTSQQWKHLSNEFLKAQQEKRHSWFKAGGTIKKFRAGLSIFSPIPKSPSFPLIQDTVLKGKLSVPELRVTRLMNRSISCTMKNPKGELFSYPPNSQTVAVPAARAPAQITTRQLIELFFSSQAGGHCKNIPTLEYGFLVQIMKYSEQRIPTLNEYCVVCDEQHVFQNGSMLKPAVCTRELCVFSFYTLGVMSGAAEEVATGAEVVDLLVAMCRAALESPRKSIIFEPYPSVVDPNDPKTLAFNPKKNYERLQKALDSVMSIREMTQGSYLEIKKQMDKLDPLAHPLLQWIISSNRSHIVKLPLSRQLKFMHTSHQFLLLSSPPAKEARFRTAKKLYGSTFAFHGSHIENWHSVLRNGLVNASYTKLQLHGAAYGKGIYLSPISSISFGYSGMGKGQHRMPTKDELVQRYNRMNTIPQVQCLMSRPIQSRFLQSRNLNCIALCEVITSKDLQKHGNIWVCPVSDHVCTRFFFVYEDGQVGDANINTQEPKVQKEIMRVIGTQIYSS</sequence>
<dbReference type="Pfam" id="PF00644">
    <property type="entry name" value="PARP"/>
    <property type="match status" value="1"/>
</dbReference>
<proteinExistence type="inferred from homology"/>
<keyword evidence="9" id="KW-1185">Reference proteome</keyword>
<dbReference type="GeneID" id="106562125"/>
<evidence type="ECO:0000256" key="4">
    <source>
        <dbReference type="ARBA" id="ARBA00022765"/>
    </source>
</evidence>
<dbReference type="EC" id="2.4.2.-" evidence="7"/>
<dbReference type="RefSeq" id="XP_045545063.1">
    <property type="nucleotide sequence ID" value="XM_045689107.1"/>
</dbReference>
<dbReference type="CDD" id="cd01341">
    <property type="entry name" value="ADP_ribosyl"/>
    <property type="match status" value="2"/>
</dbReference>
<feature type="domain" description="PARP catalytic" evidence="8">
    <location>
        <begin position="404"/>
        <end position="636"/>
    </location>
</feature>
<evidence type="ECO:0000313" key="10">
    <source>
        <dbReference type="RefSeq" id="XP_045545063.1"/>
    </source>
</evidence>
<dbReference type="PROSITE" id="PS51059">
    <property type="entry name" value="PARP_CATALYTIC"/>
    <property type="match status" value="1"/>
</dbReference>
<evidence type="ECO:0000256" key="5">
    <source>
        <dbReference type="ARBA" id="ARBA00023027"/>
    </source>
</evidence>
<dbReference type="Proteomes" id="UP001652741">
    <property type="component" value="Chromosome ssa11"/>
</dbReference>
<keyword evidence="3" id="KW-0548">Nucleotidyltransferase</keyword>
<evidence type="ECO:0000256" key="3">
    <source>
        <dbReference type="ARBA" id="ARBA00022695"/>
    </source>
</evidence>
<keyword evidence="4" id="KW-0013">ADP-ribosylation</keyword>
<name>A0ABM3CES1_SALSA</name>
<keyword evidence="1 7" id="KW-0328">Glycosyltransferase</keyword>